<evidence type="ECO:0000313" key="3">
    <source>
        <dbReference type="Proteomes" id="UP000277811"/>
    </source>
</evidence>
<reference evidence="2 3" key="1">
    <citation type="submission" date="2018-06" db="EMBL/GenBank/DDBJ databases">
        <authorList>
            <person name="Strepis N."/>
        </authorList>
    </citation>
    <scope>NUCLEOTIDE SEQUENCE [LARGE SCALE GENOMIC DNA]</scope>
    <source>
        <strain evidence="2">LUCI</strain>
    </source>
</reference>
<proteinExistence type="predicted"/>
<name>A0A498QYI4_9FIRM</name>
<keyword evidence="1" id="KW-0812">Transmembrane</keyword>
<feature type="transmembrane region" description="Helical" evidence="1">
    <location>
        <begin position="34"/>
        <end position="54"/>
    </location>
</feature>
<evidence type="ECO:0000256" key="1">
    <source>
        <dbReference type="SAM" id="Phobius"/>
    </source>
</evidence>
<dbReference type="RefSeq" id="WP_243638651.1">
    <property type="nucleotide sequence ID" value="NZ_UPPP01000054.1"/>
</dbReference>
<dbReference type="EMBL" id="UPPP01000054">
    <property type="protein sequence ID" value="VBB05246.1"/>
    <property type="molecule type" value="Genomic_DNA"/>
</dbReference>
<dbReference type="InterPro" id="IPR010718">
    <property type="entry name" value="DUF1294"/>
</dbReference>
<feature type="transmembrane region" description="Helical" evidence="1">
    <location>
        <begin position="60"/>
        <end position="81"/>
    </location>
</feature>
<dbReference type="AlphaFoldDB" id="A0A498QYI4"/>
<protein>
    <recommendedName>
        <fullName evidence="4">DUF1294 domain-containing protein</fullName>
    </recommendedName>
</protein>
<keyword evidence="1" id="KW-0472">Membrane</keyword>
<keyword evidence="3" id="KW-1185">Reference proteome</keyword>
<dbReference type="Pfam" id="PF06961">
    <property type="entry name" value="DUF1294"/>
    <property type="match status" value="1"/>
</dbReference>
<accession>A0A498QYI4</accession>
<sequence>MLVGYLLWNAAVFWLMRLDKKRARQGGWRIRERTLFLCALGGGAGGAWLGMYAFRHKTRHIAFVIGMPLLWFINLVCLYFWQGR</sequence>
<evidence type="ECO:0000313" key="2">
    <source>
        <dbReference type="EMBL" id="VBB05246.1"/>
    </source>
</evidence>
<dbReference type="Proteomes" id="UP000277811">
    <property type="component" value="Unassembled WGS sequence"/>
</dbReference>
<keyword evidence="1" id="KW-1133">Transmembrane helix</keyword>
<organism evidence="2 3">
    <name type="scientific">Lucifera butyrica</name>
    <dbReference type="NCBI Taxonomy" id="1351585"/>
    <lineage>
        <taxon>Bacteria</taxon>
        <taxon>Bacillati</taxon>
        <taxon>Bacillota</taxon>
        <taxon>Negativicutes</taxon>
        <taxon>Veillonellales</taxon>
        <taxon>Veillonellaceae</taxon>
        <taxon>Lucifera</taxon>
    </lineage>
</organism>
<gene>
    <name evidence="2" type="ORF">LUCI_0453</name>
</gene>
<evidence type="ECO:0008006" key="4">
    <source>
        <dbReference type="Google" id="ProtNLM"/>
    </source>
</evidence>